<evidence type="ECO:0000259" key="12">
    <source>
        <dbReference type="Pfam" id="PF00082"/>
    </source>
</evidence>
<evidence type="ECO:0000313" key="16">
    <source>
        <dbReference type="EMBL" id="WMV43767.1"/>
    </source>
</evidence>
<feature type="region of interest" description="Disordered" evidence="11">
    <location>
        <begin position="213"/>
        <end position="288"/>
    </location>
</feature>
<dbReference type="CDD" id="cd04852">
    <property type="entry name" value="Peptidases_S8_3"/>
    <property type="match status" value="1"/>
</dbReference>
<organism evidence="16 17">
    <name type="scientific">Solanum verrucosum</name>
    <dbReference type="NCBI Taxonomy" id="315347"/>
    <lineage>
        <taxon>Eukaryota</taxon>
        <taxon>Viridiplantae</taxon>
        <taxon>Streptophyta</taxon>
        <taxon>Embryophyta</taxon>
        <taxon>Tracheophyta</taxon>
        <taxon>Spermatophyta</taxon>
        <taxon>Magnoliopsida</taxon>
        <taxon>eudicotyledons</taxon>
        <taxon>Gunneridae</taxon>
        <taxon>Pentapetalae</taxon>
        <taxon>asterids</taxon>
        <taxon>lamiids</taxon>
        <taxon>Solanales</taxon>
        <taxon>Solanaceae</taxon>
        <taxon>Solanoideae</taxon>
        <taxon>Solaneae</taxon>
        <taxon>Solanum</taxon>
    </lineage>
</organism>
<dbReference type="InterPro" id="IPR037045">
    <property type="entry name" value="S8pro/Inhibitor_I9_sf"/>
</dbReference>
<dbReference type="Gene3D" id="3.30.70.80">
    <property type="entry name" value="Peptidase S8 propeptide/proteinase inhibitor I9"/>
    <property type="match status" value="1"/>
</dbReference>
<dbReference type="PROSITE" id="PS00136">
    <property type="entry name" value="SUBTILASE_ASP"/>
    <property type="match status" value="1"/>
</dbReference>
<keyword evidence="5" id="KW-0732">Signal</keyword>
<evidence type="ECO:0008006" key="18">
    <source>
        <dbReference type="Google" id="ProtNLM"/>
    </source>
</evidence>
<feature type="domain" description="Peptidase S8/S53" evidence="12">
    <location>
        <begin position="802"/>
        <end position="1228"/>
    </location>
</feature>
<keyword evidence="17" id="KW-1185">Reference proteome</keyword>
<dbReference type="InterPro" id="IPR034197">
    <property type="entry name" value="Peptidases_S8_3"/>
</dbReference>
<evidence type="ECO:0000256" key="10">
    <source>
        <dbReference type="PROSITE-ProRule" id="PRU01240"/>
    </source>
</evidence>
<feature type="region of interest" description="Disordered" evidence="11">
    <location>
        <begin position="854"/>
        <end position="876"/>
    </location>
</feature>
<feature type="compositionally biased region" description="Polar residues" evidence="11">
    <location>
        <begin position="624"/>
        <end position="635"/>
    </location>
</feature>
<dbReference type="Gene3D" id="1.10.418.10">
    <property type="entry name" value="Calponin-like domain"/>
    <property type="match status" value="1"/>
</dbReference>
<keyword evidence="7 10" id="KW-0720">Serine protease</keyword>
<dbReference type="InterPro" id="IPR023827">
    <property type="entry name" value="Peptidase_S8_Asp-AS"/>
</dbReference>
<evidence type="ECO:0000256" key="9">
    <source>
        <dbReference type="PIRSR" id="PIRSR615500-1"/>
    </source>
</evidence>
<dbReference type="InterPro" id="IPR015500">
    <property type="entry name" value="Peptidase_S8_subtilisin-rel"/>
</dbReference>
<dbReference type="Pfam" id="PF17766">
    <property type="entry name" value="fn3_6"/>
    <property type="match status" value="1"/>
</dbReference>
<dbReference type="Proteomes" id="UP001234989">
    <property type="component" value="Chromosome 8"/>
</dbReference>
<comment type="similarity">
    <text evidence="2 10">Belongs to the peptidase S8 family.</text>
</comment>
<evidence type="ECO:0000256" key="8">
    <source>
        <dbReference type="ARBA" id="ARBA00023180"/>
    </source>
</evidence>
<feature type="compositionally biased region" description="Polar residues" evidence="11">
    <location>
        <begin position="244"/>
        <end position="258"/>
    </location>
</feature>
<evidence type="ECO:0000256" key="5">
    <source>
        <dbReference type="ARBA" id="ARBA00022729"/>
    </source>
</evidence>
<feature type="active site" description="Charge relay system" evidence="9 10">
    <location>
        <position position="1193"/>
    </location>
</feature>
<keyword evidence="8" id="KW-0325">Glycoprotein</keyword>
<dbReference type="FunFam" id="3.50.30.30:FF:000005">
    <property type="entry name" value="subtilisin-like protease SBT1.5"/>
    <property type="match status" value="1"/>
</dbReference>
<dbReference type="InterPro" id="IPR010259">
    <property type="entry name" value="S8pro/Inhibitor_I9"/>
</dbReference>
<dbReference type="Gene3D" id="3.40.50.200">
    <property type="entry name" value="Peptidase S8/S53 domain"/>
    <property type="match status" value="1"/>
</dbReference>
<evidence type="ECO:0000256" key="6">
    <source>
        <dbReference type="ARBA" id="ARBA00022801"/>
    </source>
</evidence>
<dbReference type="Pfam" id="PF00082">
    <property type="entry name" value="Peptidase_S8"/>
    <property type="match status" value="1"/>
</dbReference>
<keyword evidence="4 10" id="KW-0645">Protease</keyword>
<feature type="domain" description="Inhibitor I9" evidence="14">
    <location>
        <begin position="698"/>
        <end position="778"/>
    </location>
</feature>
<dbReference type="GO" id="GO:0006508">
    <property type="term" value="P:proteolysis"/>
    <property type="evidence" value="ECO:0007669"/>
    <property type="project" value="UniProtKB-KW"/>
</dbReference>
<evidence type="ECO:0000259" key="14">
    <source>
        <dbReference type="Pfam" id="PF05922"/>
    </source>
</evidence>
<evidence type="ECO:0000313" key="17">
    <source>
        <dbReference type="Proteomes" id="UP001234989"/>
    </source>
</evidence>
<dbReference type="InterPro" id="IPR003137">
    <property type="entry name" value="PA_domain"/>
</dbReference>
<dbReference type="PANTHER" id="PTHR10795">
    <property type="entry name" value="PROPROTEIN CONVERTASE SUBTILISIN/KEXIN"/>
    <property type="match status" value="1"/>
</dbReference>
<dbReference type="InterPro" id="IPR036872">
    <property type="entry name" value="CH_dom_sf"/>
</dbReference>
<dbReference type="InterPro" id="IPR046450">
    <property type="entry name" value="PA_dom_sf"/>
</dbReference>
<feature type="active site" description="Charge relay system" evidence="9 10">
    <location>
        <position position="869"/>
    </location>
</feature>
<proteinExistence type="inferred from homology"/>
<dbReference type="SUPFAM" id="SSF47576">
    <property type="entry name" value="Calponin-homology domain, CH-domain"/>
    <property type="match status" value="1"/>
</dbReference>
<dbReference type="PROSITE" id="PS51892">
    <property type="entry name" value="SUBTILASE"/>
    <property type="match status" value="1"/>
</dbReference>
<feature type="domain" description="Subtilisin-like protease fibronectin type-III" evidence="15">
    <location>
        <begin position="1307"/>
        <end position="1362"/>
    </location>
</feature>
<evidence type="ECO:0000256" key="11">
    <source>
        <dbReference type="SAM" id="MobiDB-lite"/>
    </source>
</evidence>
<gene>
    <name evidence="16" type="ORF">MTR67_037152</name>
</gene>
<accession>A0AAF0UD41</accession>
<keyword evidence="3" id="KW-0964">Secreted</keyword>
<comment type="subcellular location">
    <subcellularLocation>
        <location evidence="1">Secreted</location>
    </subcellularLocation>
</comment>
<evidence type="ECO:0000256" key="4">
    <source>
        <dbReference type="ARBA" id="ARBA00022670"/>
    </source>
</evidence>
<feature type="domain" description="PA" evidence="13">
    <location>
        <begin position="1025"/>
        <end position="1112"/>
    </location>
</feature>
<name>A0AAF0UD41_SOLVR</name>
<reference evidence="16" key="1">
    <citation type="submission" date="2023-08" db="EMBL/GenBank/DDBJ databases">
        <title>A de novo genome assembly of Solanum verrucosum Schlechtendal, a Mexican diploid species geographically isolated from the other diploid A-genome species in potato relatives.</title>
        <authorList>
            <person name="Hosaka K."/>
        </authorList>
    </citation>
    <scope>NUCLEOTIDE SEQUENCE</scope>
    <source>
        <tissue evidence="16">Young leaves</tissue>
    </source>
</reference>
<dbReference type="InterPro" id="IPR036852">
    <property type="entry name" value="Peptidase_S8/S53_dom_sf"/>
</dbReference>
<evidence type="ECO:0000256" key="7">
    <source>
        <dbReference type="ARBA" id="ARBA00022825"/>
    </source>
</evidence>
<dbReference type="InterPro" id="IPR041469">
    <property type="entry name" value="Subtilisin-like_FN3"/>
</dbReference>
<dbReference type="GO" id="GO:0004252">
    <property type="term" value="F:serine-type endopeptidase activity"/>
    <property type="evidence" value="ECO:0007669"/>
    <property type="project" value="UniProtKB-UniRule"/>
</dbReference>
<dbReference type="CDD" id="cd00014">
    <property type="entry name" value="CH_SF"/>
    <property type="match status" value="1"/>
</dbReference>
<dbReference type="GO" id="GO:0005576">
    <property type="term" value="C:extracellular region"/>
    <property type="evidence" value="ECO:0007669"/>
    <property type="project" value="UniProtKB-SubCell"/>
</dbReference>
<keyword evidence="6 10" id="KW-0378">Hydrolase</keyword>
<dbReference type="PRINTS" id="PR00723">
    <property type="entry name" value="SUBTILISIN"/>
</dbReference>
<evidence type="ECO:0000256" key="3">
    <source>
        <dbReference type="ARBA" id="ARBA00022525"/>
    </source>
</evidence>
<evidence type="ECO:0000256" key="2">
    <source>
        <dbReference type="ARBA" id="ARBA00011073"/>
    </source>
</evidence>
<dbReference type="Gene3D" id="2.60.40.2310">
    <property type="match status" value="1"/>
</dbReference>
<evidence type="ECO:0000256" key="1">
    <source>
        <dbReference type="ARBA" id="ARBA00004613"/>
    </source>
</evidence>
<protein>
    <recommendedName>
        <fullName evidence="18">Serine protease</fullName>
    </recommendedName>
</protein>
<sequence length="1502" mass="162076">MGGYSGDSSKSSAESSFRELDDVFLQTQTRIWLGEVLKMRLDGPLHISDLLADGDLLGIWPCILTSGKDDLCRFEVAKDLWNMLLAKCGELRHMKYEPLGSRRCSGRYMPYSNVDSFLKICKILGLNGIDLFSPSDVVEKKNIRKVCICLRALSNKARSKQLKVPDFDLVTSTVVMPKNMVGGIRRSLETSQGSLSSSSGYYSYKETRSKLTERNKITESEANYDSSSEESDEAESKFVGEESCCSSMNQLEDGNATDSDADNSIGEYSAVSKNGREKNRTSLGNGGKYISPNDKIHFDYSNLNAENDESIVGDSMYDNEMEGSCISNYLSFSDSIIGGTDGSTPVLREGEDNILNLFMAIDSHRPNSGKGTFQNGHQHKYSDNEDAEVSSTTSMSSVLGRVHALDFDDQFDADECLTEETSGSLLENEADRQHKDLSASHEAWSVATTELVFHDTKEPSVVKPKISASLSELTYPGSDELLSASAQPLTDKFVSLHRNNSNYFDPDVDIKVGRSKDMVCLDTAAWKNNLKNVSLVDRSEGCDGDSQYLKFVSEVVSSTCEPSMTLDGVDMDRNSIISANCCEHIEKGHPCSCSVYSSGDANEVCEPTLSGDDGDRKHKVSHALEQNASKGSQETDAGELKDKRRQRPLLKTVARGTALVGVLYLLLHFSRRRNKQEEGSEADSKRTQIAQRSTALQTYLVHVNKPDARTLANSVDLESYYNSFLPEVLAGTEGPSRIIHSYHHVAIGFAARLSAEEVKEMEKKDGFVSARVEKILALHTTHTPNFLGLYRNMGFWQESNYGKGVIIGVLDTGITPSHPSFSDENMPSPPAKWKGKCEFTGNVTCNKKIIGARNLVSGSSDPPFDDEGHGTHTSSTAAGNFVDDASLFGNANGTAAGMAPLAHIAMYKVCTEGCSDVDILAALDAAIDDGVDVLSLSIGGFSDPFYEDSIATGAFAAMQKGIFVSASAGNEGPLNSTLSNEAPWILTVGASTHDRKIVATAVLGNGQEYDGESAFQPTSFPHTLLPLVYPGLSDQEAALCSSGSLNNTDVKGKVVVCDRGGGVARLEKSQTVKDAGGAAMILANLEIDGDGTFADAHVLPATHVGYTAGESIKAYINSTSTPSAGILFKGTSIGFKSSPSVSSFSSRGPNLASPGIVKPDIIGPGVNVLAAWPVSVENKTGTDLTFNIISGTSMSCPHLSGIAALLKSAHPDWSPATIKSAIMTTADQFNLEGQPILDQRDLPADIFATGAGHVNPSKASDPGLIYDIKVENYIQYLCGLGYKDKDIELLVQQTIKCSLQSSISEAELNYPSFSIILGPQTQNYTRTVTNVGDASSTYTVNITQIQGVDVVVEPATLVFTQELYHGSLTNFILGWSTNPPFDESGHDTHILSTTVGNFVHDANVLGNAIDTLVSMSLHAHIAMYKEGFPPELQDESLAVAKRCKGLPLVVVWVAGIIKKGFVQNIESGRLMEETSEGYLMDLIHSNVVMVSKRKYIGKVKDG</sequence>
<dbReference type="EMBL" id="CP133619">
    <property type="protein sequence ID" value="WMV43767.1"/>
    <property type="molecule type" value="Genomic_DNA"/>
</dbReference>
<feature type="region of interest" description="Disordered" evidence="11">
    <location>
        <begin position="610"/>
        <end position="644"/>
    </location>
</feature>
<dbReference type="InterPro" id="IPR045051">
    <property type="entry name" value="SBT"/>
</dbReference>
<feature type="active site" description="Charge relay system" evidence="9 10">
    <location>
        <position position="811"/>
    </location>
</feature>
<dbReference type="SUPFAM" id="SSF52025">
    <property type="entry name" value="PA domain"/>
    <property type="match status" value="1"/>
</dbReference>
<dbReference type="InterPro" id="IPR000209">
    <property type="entry name" value="Peptidase_S8/S53_dom"/>
</dbReference>
<dbReference type="CDD" id="cd02120">
    <property type="entry name" value="PA_subtilisin_like"/>
    <property type="match status" value="1"/>
</dbReference>
<dbReference type="Pfam" id="PF05922">
    <property type="entry name" value="Inhibitor_I9"/>
    <property type="match status" value="1"/>
</dbReference>
<dbReference type="Pfam" id="PF02225">
    <property type="entry name" value="PA"/>
    <property type="match status" value="1"/>
</dbReference>
<evidence type="ECO:0000259" key="13">
    <source>
        <dbReference type="Pfam" id="PF02225"/>
    </source>
</evidence>
<evidence type="ECO:0000259" key="15">
    <source>
        <dbReference type="Pfam" id="PF17766"/>
    </source>
</evidence>
<dbReference type="SUPFAM" id="SSF52743">
    <property type="entry name" value="Subtilisin-like"/>
    <property type="match status" value="1"/>
</dbReference>
<dbReference type="FunFam" id="3.40.50.200:FF:000006">
    <property type="entry name" value="Subtilisin-like protease SBT1.5"/>
    <property type="match status" value="1"/>
</dbReference>
<dbReference type="Gene3D" id="3.50.30.30">
    <property type="match status" value="1"/>
</dbReference>